<comment type="similarity">
    <text evidence="4">Belongs to the COX19 family.</text>
</comment>
<dbReference type="InterPro" id="IPR051383">
    <property type="entry name" value="COX19"/>
</dbReference>
<dbReference type="Proteomes" id="UP001186944">
    <property type="component" value="Unassembled WGS sequence"/>
</dbReference>
<dbReference type="GO" id="GO:0033617">
    <property type="term" value="P:mitochondrial respiratory chain complex IV assembly"/>
    <property type="evidence" value="ECO:0007669"/>
    <property type="project" value="TreeGrafter"/>
</dbReference>
<dbReference type="PANTHER" id="PTHR21107">
    <property type="entry name" value="CYTOCHROME C OXIDASE ASSEMBLY PROTEIN COX19"/>
    <property type="match status" value="1"/>
</dbReference>
<dbReference type="InterPro" id="IPR010625">
    <property type="entry name" value="CHCH"/>
</dbReference>
<proteinExistence type="inferred from homology"/>
<evidence type="ECO:0000313" key="6">
    <source>
        <dbReference type="EMBL" id="KAK3091834.1"/>
    </source>
</evidence>
<name>A0AA88Y3S2_PINIB</name>
<keyword evidence="3" id="KW-1015">Disulfide bond</keyword>
<protein>
    <recommendedName>
        <fullName evidence="5">CHCH domain-containing protein</fullName>
    </recommendedName>
</protein>
<evidence type="ECO:0000256" key="2">
    <source>
        <dbReference type="ARBA" id="ARBA00022490"/>
    </source>
</evidence>
<gene>
    <name evidence="6" type="ORF">FSP39_023006</name>
</gene>
<dbReference type="AlphaFoldDB" id="A0AA88Y3S2"/>
<dbReference type="GO" id="GO:0005758">
    <property type="term" value="C:mitochondrial intermembrane space"/>
    <property type="evidence" value="ECO:0007669"/>
    <property type="project" value="TreeGrafter"/>
</dbReference>
<keyword evidence="7" id="KW-1185">Reference proteome</keyword>
<dbReference type="PANTHER" id="PTHR21107:SF2">
    <property type="entry name" value="CYTOCHROME C OXIDASE ASSEMBLY PROTEIN COX19"/>
    <property type="match status" value="1"/>
</dbReference>
<organism evidence="6 7">
    <name type="scientific">Pinctada imbricata</name>
    <name type="common">Atlantic pearl-oyster</name>
    <name type="synonym">Pinctada martensii</name>
    <dbReference type="NCBI Taxonomy" id="66713"/>
    <lineage>
        <taxon>Eukaryota</taxon>
        <taxon>Metazoa</taxon>
        <taxon>Spiralia</taxon>
        <taxon>Lophotrochozoa</taxon>
        <taxon>Mollusca</taxon>
        <taxon>Bivalvia</taxon>
        <taxon>Autobranchia</taxon>
        <taxon>Pteriomorphia</taxon>
        <taxon>Pterioida</taxon>
        <taxon>Pterioidea</taxon>
        <taxon>Pteriidae</taxon>
        <taxon>Pinctada</taxon>
    </lineage>
</organism>
<keyword evidence="2" id="KW-0963">Cytoplasm</keyword>
<comment type="caution">
    <text evidence="6">The sequence shown here is derived from an EMBL/GenBank/DDBJ whole genome shotgun (WGS) entry which is preliminary data.</text>
</comment>
<evidence type="ECO:0000256" key="1">
    <source>
        <dbReference type="ARBA" id="ARBA00004496"/>
    </source>
</evidence>
<evidence type="ECO:0000313" key="7">
    <source>
        <dbReference type="Proteomes" id="UP001186944"/>
    </source>
</evidence>
<dbReference type="PROSITE" id="PS51808">
    <property type="entry name" value="CHCH"/>
    <property type="match status" value="1"/>
</dbReference>
<evidence type="ECO:0000256" key="3">
    <source>
        <dbReference type="ARBA" id="ARBA00023157"/>
    </source>
</evidence>
<reference evidence="6" key="1">
    <citation type="submission" date="2019-08" db="EMBL/GenBank/DDBJ databases">
        <title>The improved chromosome-level genome for the pearl oyster Pinctada fucata martensii using PacBio sequencing and Hi-C.</title>
        <authorList>
            <person name="Zheng Z."/>
        </authorList>
    </citation>
    <scope>NUCLEOTIDE SEQUENCE</scope>
    <source>
        <strain evidence="6">ZZ-2019</strain>
        <tissue evidence="6">Adductor muscle</tissue>
    </source>
</reference>
<feature type="domain" description="CHCH" evidence="5">
    <location>
        <begin position="26"/>
        <end position="59"/>
    </location>
</feature>
<evidence type="ECO:0000256" key="4">
    <source>
        <dbReference type="ARBA" id="ARBA00038223"/>
    </source>
</evidence>
<dbReference type="EMBL" id="VSWD01000010">
    <property type="protein sequence ID" value="KAK3091834.1"/>
    <property type="molecule type" value="Genomic_DNA"/>
</dbReference>
<comment type="subcellular location">
    <subcellularLocation>
        <location evidence="1">Cytoplasm</location>
    </subcellularLocation>
</comment>
<dbReference type="Pfam" id="PF06747">
    <property type="entry name" value="CHCH"/>
    <property type="match status" value="1"/>
</dbReference>
<accession>A0AA88Y3S2</accession>
<sequence>MAALLPRQNVSGPDKGSFPLDHEGLCKLEMRKYMKCLYEGGRDHMKCRTEARGYFQCRMDNKLMDKEEWSKLGFHDQVGDSPNISKSHS</sequence>
<evidence type="ECO:0000259" key="5">
    <source>
        <dbReference type="Pfam" id="PF06747"/>
    </source>
</evidence>